<dbReference type="GO" id="GO:0009653">
    <property type="term" value="P:anatomical structure morphogenesis"/>
    <property type="evidence" value="ECO:0007669"/>
    <property type="project" value="TreeGrafter"/>
</dbReference>
<dbReference type="PROSITE" id="PS51854">
    <property type="entry name" value="CSPG"/>
    <property type="match status" value="1"/>
</dbReference>
<keyword evidence="6" id="KW-1133">Transmembrane helix</keyword>
<dbReference type="InterPro" id="IPR051561">
    <property type="entry name" value="FRAS1_ECM"/>
</dbReference>
<keyword evidence="1" id="KW-0732">Signal</keyword>
<keyword evidence="7" id="KW-1185">Reference proteome</keyword>
<feature type="region of interest" description="Disordered" evidence="5">
    <location>
        <begin position="1938"/>
        <end position="1962"/>
    </location>
</feature>
<evidence type="ECO:0000313" key="8">
    <source>
        <dbReference type="WBParaSite" id="PTRK_0001215400.1"/>
    </source>
</evidence>
<dbReference type="WBParaSite" id="PTRK_0001215400.1">
    <property type="protein sequence ID" value="PTRK_0001215400.1"/>
    <property type="gene ID" value="PTRK_0001215400"/>
</dbReference>
<accession>A0A0N4ZU91</accession>
<feature type="transmembrane region" description="Helical" evidence="6">
    <location>
        <begin position="1793"/>
        <end position="1811"/>
    </location>
</feature>
<evidence type="ECO:0000313" key="7">
    <source>
        <dbReference type="Proteomes" id="UP000038045"/>
    </source>
</evidence>
<evidence type="ECO:0000256" key="3">
    <source>
        <dbReference type="ARBA" id="ARBA00023180"/>
    </source>
</evidence>
<feature type="repeat" description="CSPG" evidence="4">
    <location>
        <begin position="36"/>
        <end position="129"/>
    </location>
</feature>
<organism evidence="7 8">
    <name type="scientific">Parastrongyloides trichosuri</name>
    <name type="common">Possum-specific nematode worm</name>
    <dbReference type="NCBI Taxonomy" id="131310"/>
    <lineage>
        <taxon>Eukaryota</taxon>
        <taxon>Metazoa</taxon>
        <taxon>Ecdysozoa</taxon>
        <taxon>Nematoda</taxon>
        <taxon>Chromadorea</taxon>
        <taxon>Rhabditida</taxon>
        <taxon>Tylenchina</taxon>
        <taxon>Panagrolaimomorpha</taxon>
        <taxon>Strongyloidoidea</taxon>
        <taxon>Strongyloididae</taxon>
        <taxon>Parastrongyloides</taxon>
    </lineage>
</organism>
<evidence type="ECO:0000256" key="1">
    <source>
        <dbReference type="ARBA" id="ARBA00022729"/>
    </source>
</evidence>
<proteinExistence type="predicted"/>
<sequence>MVGLIEKVKITLNWRHMNKSYSKRLLRYLSNDDRRSAPAFTGDPVVVNEGDKSFLTWKNLYVFPEHSRFNLKNTDIIFTIIDQPSHGTLQFENGDKIKNFNYENLLENKIFYKHDGSQISQDSFDLQVDIKNKNDDINRDIDFDQNVLTIYVNIININDPPVLELANDKYSFLIPEESRRLLSTDQLVVFDVDDSNNNVYIILLEAQGVQLQNNLSGIITNFTLNQLINHQIYIADDGSNVDYRYIKLQANDLVSKSNVLTINCIVKKISIEAKYNTGIVVSHGLYHIISWKNLTFKANIDNVCEIEYKIIDEPSYGEIECNKENEKFSKCLFFNQKDIDEEKIRYKHTIDNRPINDSFSFITYCNNISSSQQHFYIKFAPLEIRIFNSKPLILNNTEQSILERSNLAISTKPQGFKANELIYYIVEPPKFGILSRKITEKKNRRIGVSSNFTQQHINDGLINYKLHFVQYSVINDYFIFKVVTPSKVSELTRFDITYIPSGNSIKLINRTISVERTNKQQIPKTSLWLETSDDNDFIFYVAIPPSFGSLMLVDDSGEFVSLKINDTFGSEDILQGKLYYKHDGFNNSIDDAYIVAMSIYKGNSRFPFLLTFHIIKNINLITSSNVDPFKIDLLLNSERVVYPWMLMNSNNNNDNIFYKIISKMENFVLLYFSNRKQIISSFTFKDLMKKKLIVKHVGSKINEIVKIQISDGFNNITTNIIFRTDSPYVKLTKNIIRYNERMNNKYFLISSNNLSCSCNLDVDRDEINFNMLGTNGFYKLFDGKFIEIFEFSQYDIEMNKIFFKKLSFPSKIIIEVSCKDLKKIENIYFEKNDKNVINFVVNPLLPINVSFSSMEKITNKTISVDLVNKEEKIIYEIVKFPKQGIVVLNIGDTSKISSLIQDKKSYQSLSMLSNVEVKKFTQENLNLKNIFYVHNGVNEDVIDDNFFVMIHKELVTYGPFKLDILINHNSIEKVSTQLFIELNVKKSMQEILQSYYHYTENNDIVFKVIKQPKIGKLVKEKNFVTQDGILNEFFDIELRNNEIFYSTEKIEKLIGKDTFIIRICSLENGKCEIDLEITFIINSSNIKTPEILKNERLIVWSNNEPSTITSENLYIADTDTPPEKIVYSITKVINGFVSMKADSFKPIKYFTQNDINQNLIKFTLTQDSTGGFSFSISDGKNRIGPEWFSIEKAIKNSIVFENNARLFTYPSGSAVIGTNLLKVVYLDSLDRDIIYHISKQPKHGKILLNGNLTNTFSQNDLANSKLIFKSTNINQKHWLVKDYFLFNVSTNSKVFSHSEKFRIAITYSLVQQDKQNLFVNTSKLFVSTGGSAIISQFVLNMTQLLKYLSKEKLILNIWKPPKFGNVHFFKGQQETNEIKGDDLLISNKYIYYKNDQKNENVDDVWFSICPQDECDRRGSKMKIHLPIKIITPKNKDIKIMKFEETIFVDETGIRILNDQSIKVTHPFLSSSNIYFTVHERIKNFTGLFVGGKLSKKFSQKDIENNIVEVKKFPNSAINYDLLQIDIGGNNRVLKIIYKSMEINFVNHSNIVYHQGKTYVLLNQTHLNVKNMQDRENIIYNITKQPQNGTFYRIDGDKEALIFSQKNIDEGEILYAQVNMDSFHDYFEFSIYSHGNEILKSSSEIVVIPTILYEPFIIEGGTMANIDIKFINASTLLGLSPKFFVITNPKFGKLILNGFTPLNESIKFFSFNDILEHRLFYDAFDTSKQINDTIEIELRGDSIQPARFNYTIQITPTLIGIYDNDSNKEKKNKDSLDPKISIPKIQVDTGSSNFSVLIAAAIIIIILCILFCRKSSSKKDEIPSQEQQFNIDQNPNLYRSLEALQLNKQLGGNNNIQKMSSANILENTVYANIVDQKSTVSPIVGKKVSTNFGPLGNKKKPKILQTFEMPKNINVSVDEMPSCRTNSFPSKVVTQIHKTNSEISSHSKKPSGNTTLKKDQYWV</sequence>
<dbReference type="PANTHER" id="PTHR45739">
    <property type="entry name" value="MATRIX PROTEIN, PUTATIVE-RELATED"/>
    <property type="match status" value="1"/>
</dbReference>
<evidence type="ECO:0000256" key="6">
    <source>
        <dbReference type="SAM" id="Phobius"/>
    </source>
</evidence>
<dbReference type="InterPro" id="IPR039005">
    <property type="entry name" value="CSPG_rpt"/>
</dbReference>
<feature type="compositionally biased region" description="Polar residues" evidence="5">
    <location>
        <begin position="1938"/>
        <end position="1954"/>
    </location>
</feature>
<reference evidence="8" key="1">
    <citation type="submission" date="2017-02" db="UniProtKB">
        <authorList>
            <consortium name="WormBaseParasite"/>
        </authorList>
    </citation>
    <scope>IDENTIFICATION</scope>
</reference>
<keyword evidence="2" id="KW-0677">Repeat</keyword>
<dbReference type="Pfam" id="PF16184">
    <property type="entry name" value="Cadherin_3"/>
    <property type="match status" value="6"/>
</dbReference>
<evidence type="ECO:0000256" key="2">
    <source>
        <dbReference type="ARBA" id="ARBA00022737"/>
    </source>
</evidence>
<evidence type="ECO:0000256" key="4">
    <source>
        <dbReference type="PROSITE-ProRule" id="PRU01201"/>
    </source>
</evidence>
<name>A0A0N4ZU91_PARTI</name>
<protein>
    <submittedName>
        <fullName evidence="8">Cadherin domain-containing protein</fullName>
    </submittedName>
</protein>
<evidence type="ECO:0000256" key="5">
    <source>
        <dbReference type="SAM" id="MobiDB-lite"/>
    </source>
</evidence>
<keyword evidence="6" id="KW-0472">Membrane</keyword>
<dbReference type="PANTHER" id="PTHR45739:SF12">
    <property type="entry name" value="CHONDROITIN SULFATE PROTEOGLYCAN 4-LIKE ISOFORM X2"/>
    <property type="match status" value="1"/>
</dbReference>
<dbReference type="Proteomes" id="UP000038045">
    <property type="component" value="Unplaced"/>
</dbReference>
<keyword evidence="6" id="KW-0812">Transmembrane</keyword>
<keyword evidence="3" id="KW-0325">Glycoprotein</keyword>
<dbReference type="STRING" id="131310.A0A0N4ZU91"/>